<proteinExistence type="inferred from homology"/>
<dbReference type="eggNOG" id="COG0366">
    <property type="taxonomic scope" value="Bacteria"/>
</dbReference>
<dbReference type="SUPFAM" id="SSF51011">
    <property type="entry name" value="Glycosyl hydrolase domain"/>
    <property type="match status" value="1"/>
</dbReference>
<dbReference type="SUPFAM" id="SSF51445">
    <property type="entry name" value="(Trans)glycosidases"/>
    <property type="match status" value="1"/>
</dbReference>
<dbReference type="GO" id="GO:0009313">
    <property type="term" value="P:oligosaccharide catabolic process"/>
    <property type="evidence" value="ECO:0007669"/>
    <property type="project" value="TreeGrafter"/>
</dbReference>
<dbReference type="Gene3D" id="3.90.400.10">
    <property type="entry name" value="Oligo-1,6-glucosidase, Domain 2"/>
    <property type="match status" value="1"/>
</dbReference>
<dbReference type="NCBIfam" id="NF008183">
    <property type="entry name" value="PRK10933.1"/>
    <property type="match status" value="1"/>
</dbReference>
<dbReference type="RefSeq" id="WP_013116392.1">
    <property type="nucleotide sequence ID" value="NC_014151.1"/>
</dbReference>
<dbReference type="InterPro" id="IPR017853">
    <property type="entry name" value="GH"/>
</dbReference>
<name>D5ULL6_CELFN</name>
<keyword evidence="2" id="KW-0378">Hydrolase</keyword>
<dbReference type="Proteomes" id="UP000000849">
    <property type="component" value="Chromosome"/>
</dbReference>
<dbReference type="InterPro" id="IPR013780">
    <property type="entry name" value="Glyco_hydro_b"/>
</dbReference>
<dbReference type="AlphaFoldDB" id="D5ULL6"/>
<protein>
    <submittedName>
        <fullName evidence="5">Alpha amylase catalytic region</fullName>
    </submittedName>
</protein>
<dbReference type="FunFam" id="3.20.20.80:FF:000064">
    <property type="entry name" value="Oligo-1,6-glucosidase"/>
    <property type="match status" value="1"/>
</dbReference>
<dbReference type="CDD" id="cd11333">
    <property type="entry name" value="AmyAc_SI_OligoGlu_DGase"/>
    <property type="match status" value="1"/>
</dbReference>
<keyword evidence="3" id="KW-0326">Glycosidase</keyword>
<evidence type="ECO:0000256" key="3">
    <source>
        <dbReference type="ARBA" id="ARBA00023295"/>
    </source>
</evidence>
<organism evidence="5 6">
    <name type="scientific">Cellulomonas flavigena (strain ATCC 482 / DSM 20109 / BCRC 11376 / JCM 18109 / NBRC 3775 / NCIMB 8073 / NRS 134)</name>
    <dbReference type="NCBI Taxonomy" id="446466"/>
    <lineage>
        <taxon>Bacteria</taxon>
        <taxon>Bacillati</taxon>
        <taxon>Actinomycetota</taxon>
        <taxon>Actinomycetes</taxon>
        <taxon>Micrococcales</taxon>
        <taxon>Cellulomonadaceae</taxon>
        <taxon>Cellulomonas</taxon>
    </lineage>
</organism>
<accession>D5ULL6</accession>
<evidence type="ECO:0000313" key="6">
    <source>
        <dbReference type="Proteomes" id="UP000000849"/>
    </source>
</evidence>
<evidence type="ECO:0000259" key="4">
    <source>
        <dbReference type="SMART" id="SM00642"/>
    </source>
</evidence>
<dbReference type="Gene3D" id="2.60.40.1180">
    <property type="entry name" value="Golgi alpha-mannosidase II"/>
    <property type="match status" value="1"/>
</dbReference>
<dbReference type="Pfam" id="PF00128">
    <property type="entry name" value="Alpha-amylase"/>
    <property type="match status" value="1"/>
</dbReference>
<dbReference type="Gene3D" id="3.20.20.80">
    <property type="entry name" value="Glycosidases"/>
    <property type="match status" value="1"/>
</dbReference>
<dbReference type="InterPro" id="IPR032091">
    <property type="entry name" value="Malt_amylase-like_C"/>
</dbReference>
<gene>
    <name evidence="5" type="ordered locus">Cfla_1154</name>
</gene>
<keyword evidence="6" id="KW-1185">Reference proteome</keyword>
<dbReference type="OrthoDB" id="9043248at2"/>
<dbReference type="CAZy" id="GH13">
    <property type="family name" value="Glycoside Hydrolase Family 13"/>
</dbReference>
<dbReference type="STRING" id="446466.Cfla_1154"/>
<dbReference type="InterPro" id="IPR006047">
    <property type="entry name" value="GH13_cat_dom"/>
</dbReference>
<feature type="domain" description="Glycosyl hydrolase family 13 catalytic" evidence="4">
    <location>
        <begin position="18"/>
        <end position="437"/>
    </location>
</feature>
<dbReference type="GO" id="GO:0004556">
    <property type="term" value="F:alpha-amylase activity"/>
    <property type="evidence" value="ECO:0007669"/>
    <property type="project" value="TreeGrafter"/>
</dbReference>
<evidence type="ECO:0000256" key="1">
    <source>
        <dbReference type="ARBA" id="ARBA00008061"/>
    </source>
</evidence>
<dbReference type="InterPro" id="IPR045857">
    <property type="entry name" value="O16G_dom_2"/>
</dbReference>
<dbReference type="SMART" id="SM00642">
    <property type="entry name" value="Aamy"/>
    <property type="match status" value="1"/>
</dbReference>
<dbReference type="FunFam" id="3.90.400.10:FF:000002">
    <property type="entry name" value="Sucrose isomerase"/>
    <property type="match status" value="1"/>
</dbReference>
<evidence type="ECO:0000313" key="5">
    <source>
        <dbReference type="EMBL" id="ADG74058.1"/>
    </source>
</evidence>
<dbReference type="EMBL" id="CP001964">
    <property type="protein sequence ID" value="ADG74058.1"/>
    <property type="molecule type" value="Genomic_DNA"/>
</dbReference>
<dbReference type="KEGG" id="cfl:Cfla_1154"/>
<dbReference type="Pfam" id="PF16657">
    <property type="entry name" value="Malt_amylase_C"/>
    <property type="match status" value="1"/>
</dbReference>
<dbReference type="PANTHER" id="PTHR10357">
    <property type="entry name" value="ALPHA-AMYLASE FAMILY MEMBER"/>
    <property type="match status" value="1"/>
</dbReference>
<dbReference type="PANTHER" id="PTHR10357:SF184">
    <property type="entry name" value="OLIGO-1,6-GLUCOSIDASE 1"/>
    <property type="match status" value="1"/>
</dbReference>
<comment type="similarity">
    <text evidence="1">Belongs to the glycosyl hydrolase 13 family.</text>
</comment>
<reference evidence="5 6" key="1">
    <citation type="journal article" date="2010" name="Stand. Genomic Sci.">
        <title>Complete genome sequence of Cellulomonas flavigena type strain (134).</title>
        <authorList>
            <person name="Abt B."/>
            <person name="Foster B."/>
            <person name="Lapidus A."/>
            <person name="Clum A."/>
            <person name="Sun H."/>
            <person name="Pukall R."/>
            <person name="Lucas S."/>
            <person name="Glavina Del Rio T."/>
            <person name="Nolan M."/>
            <person name="Tice H."/>
            <person name="Cheng J.F."/>
            <person name="Pitluck S."/>
            <person name="Liolios K."/>
            <person name="Ivanova N."/>
            <person name="Mavromatis K."/>
            <person name="Ovchinnikova G."/>
            <person name="Pati A."/>
            <person name="Goodwin L."/>
            <person name="Chen A."/>
            <person name="Palaniappan K."/>
            <person name="Land M."/>
            <person name="Hauser L."/>
            <person name="Chang Y.J."/>
            <person name="Jeffries C.D."/>
            <person name="Rohde M."/>
            <person name="Goker M."/>
            <person name="Woyke T."/>
            <person name="Bristow J."/>
            <person name="Eisen J.A."/>
            <person name="Markowitz V."/>
            <person name="Hugenholtz P."/>
            <person name="Kyrpides N.C."/>
            <person name="Klenk H.P."/>
        </authorList>
    </citation>
    <scope>NUCLEOTIDE SEQUENCE [LARGE SCALE GENOMIC DNA]</scope>
    <source>
        <strain evidence="6">ATCC 482 / DSM 20109 / BCRC 11376 / JCM 18109 / NBRC 3775 / NCIMB 8073 / NRS 134</strain>
    </source>
</reference>
<dbReference type="HOGENOM" id="CLU_006462_1_2_11"/>
<evidence type="ECO:0000256" key="2">
    <source>
        <dbReference type="ARBA" id="ARBA00022801"/>
    </source>
</evidence>
<sequence length="577" mass="64550">MTFTPDDAPWWTGAVVYQVYPRSFQDSDGDGVGDLRGVLQRVDHLVELGVDVVWFSPIYRSPQDDNGYDISDYQDVDPLFGTLEDLDEVVAALHARSIKVVMDLVVNHTSDEHPWFVESRSSVDSPKRDWYWWRAARPGLEPGTPGAEPTNWASFFSGPTWEYDEASGEYYLHLFSRRQPDLNWENPDVRQAVYAMMRWWLDRGVDGFRMDVINLISKVVGPDGALSDGPVTAGTLGDGSAQYIHGPRLHEYLQEMHREVFDGRRDGLLLVGETPGATVEDGVLFTDPARRELDMVFTFEHVGLDHGPGGKYDPKPLDLRDLKAVMARWQAGLADVGWNALYWDNHDQPRIVSRFGDDGEHRTASATMLATVLHLHRGTPYVYQGEELGMTNAHFTSFDDYRDIEALRYAAQARALGHVSDEQVLAGLAAMSRDNARTPVQWDASPHAGFTTGEPWLPVNPNHRSVNAAAERADRASVFHHYRRLIAMRHADPVVRLGDFRMLLPDHPHVYAFTRSLDGDVLLVLGNFGVEPQEVEVDDAWDGAVVVLGNLAEHAVPAAGRVRLAGWEAVVLRRAAG</sequence>